<evidence type="ECO:0000259" key="1">
    <source>
        <dbReference type="Pfam" id="PF12146"/>
    </source>
</evidence>
<proteinExistence type="predicted"/>
<evidence type="ECO:0000313" key="2">
    <source>
        <dbReference type="EMBL" id="NHZ43588.1"/>
    </source>
</evidence>
<dbReference type="NCBIfam" id="TIGR03100">
    <property type="entry name" value="hydr1_PEP"/>
    <property type="match status" value="1"/>
</dbReference>
<dbReference type="Pfam" id="PF12146">
    <property type="entry name" value="Hydrolase_4"/>
    <property type="match status" value="1"/>
</dbReference>
<dbReference type="InterPro" id="IPR022742">
    <property type="entry name" value="Hydrolase_4"/>
</dbReference>
<dbReference type="Proteomes" id="UP000819052">
    <property type="component" value="Unassembled WGS sequence"/>
</dbReference>
<dbReference type="PANTHER" id="PTHR43265">
    <property type="entry name" value="ESTERASE ESTD"/>
    <property type="match status" value="1"/>
</dbReference>
<feature type="domain" description="Serine aminopeptidase S33" evidence="1">
    <location>
        <begin position="60"/>
        <end position="157"/>
    </location>
</feature>
<dbReference type="EMBL" id="VVIW01000021">
    <property type="protein sequence ID" value="NHZ43588.1"/>
    <property type="molecule type" value="Genomic_DNA"/>
</dbReference>
<keyword evidence="2" id="KW-0378">Hydrolase</keyword>
<dbReference type="Gene3D" id="3.40.50.1820">
    <property type="entry name" value="alpha/beta hydrolase"/>
    <property type="match status" value="1"/>
</dbReference>
<keyword evidence="3" id="KW-1185">Reference proteome</keyword>
<organism evidence="2 3">
    <name type="scientific">Massilia aquatica</name>
    <dbReference type="NCBI Taxonomy" id="2609000"/>
    <lineage>
        <taxon>Bacteria</taxon>
        <taxon>Pseudomonadati</taxon>
        <taxon>Pseudomonadota</taxon>
        <taxon>Betaproteobacteria</taxon>
        <taxon>Burkholderiales</taxon>
        <taxon>Oxalobacteraceae</taxon>
        <taxon>Telluria group</taxon>
        <taxon>Massilia</taxon>
    </lineage>
</organism>
<dbReference type="SUPFAM" id="SSF53474">
    <property type="entry name" value="alpha/beta-Hydrolases"/>
    <property type="match status" value="1"/>
</dbReference>
<protein>
    <submittedName>
        <fullName evidence="2">Hydrolase 1, exosortase A system-associated</fullName>
    </submittedName>
</protein>
<comment type="caution">
    <text evidence="2">The sequence shown here is derived from an EMBL/GenBank/DDBJ whole genome shotgun (WGS) entry which is preliminary data.</text>
</comment>
<gene>
    <name evidence="2" type="ORF">F1609_25940</name>
</gene>
<dbReference type="InterPro" id="IPR053145">
    <property type="entry name" value="AB_hydrolase_Est10"/>
</dbReference>
<name>A0ABX0M8T8_9BURK</name>
<dbReference type="InterPro" id="IPR029058">
    <property type="entry name" value="AB_hydrolase_fold"/>
</dbReference>
<reference evidence="2 3" key="1">
    <citation type="submission" date="2019-09" db="EMBL/GenBank/DDBJ databases">
        <title>Taxonomy of Antarctic Massilia spp.: description of Massilia rubra sp. nov., Massilia aquatica sp. nov., Massilia mucilaginosa sp. nov., Massilia frigida sp. nov. isolated from streams, lakes and regoliths.</title>
        <authorList>
            <person name="Holochova P."/>
            <person name="Sedlacek I."/>
            <person name="Kralova S."/>
            <person name="Maslanova I."/>
            <person name="Busse H.-J."/>
            <person name="Stankova E."/>
            <person name="Vrbovska V."/>
            <person name="Kovarovic V."/>
            <person name="Bartak M."/>
            <person name="Svec P."/>
            <person name="Pantucek R."/>
        </authorList>
    </citation>
    <scope>NUCLEOTIDE SEQUENCE [LARGE SCALE GENOMIC DNA]</scope>
    <source>
        <strain evidence="2 3">CCM 8693</strain>
    </source>
</reference>
<sequence length="301" mass="32100">MPQAHRARPAGPLAALPGYREDVLGFSCGGEALFGILSVPAQAARRAVLIVVGGPQYRVGSHRQFTTLARGLAAQGIAALRFDYRGMGDSHGAMRDFEVVGEDLRAAVDNLFKAVPGVEEVVIWGLCDGASAAIFYAADDARVTGLVLLNPWVRTSGGHAKATIKHYYRARLFDPELWKKILRGQLNVGAAAGSFLRIAGAAFGKGKGGVSSGAAAAPASLPERMQAGLARFRGKVLLIISGADLTAQEFLDTAAGSAQWQGLLAGPQVSRQTLVEADHTFSRRVWKDQVLHWTGDWLRSW</sequence>
<dbReference type="InterPro" id="IPR017531">
    <property type="entry name" value="Hydrolase-1_PEP"/>
</dbReference>
<dbReference type="PANTHER" id="PTHR43265:SF1">
    <property type="entry name" value="ESTERASE ESTD"/>
    <property type="match status" value="1"/>
</dbReference>
<accession>A0ABX0M8T8</accession>
<evidence type="ECO:0000313" key="3">
    <source>
        <dbReference type="Proteomes" id="UP000819052"/>
    </source>
</evidence>
<dbReference type="GO" id="GO:0016787">
    <property type="term" value="F:hydrolase activity"/>
    <property type="evidence" value="ECO:0007669"/>
    <property type="project" value="UniProtKB-KW"/>
</dbReference>